<dbReference type="InterPro" id="IPR013785">
    <property type="entry name" value="Aldolase_TIM"/>
</dbReference>
<keyword evidence="3" id="KW-0479">Metal-binding</keyword>
<dbReference type="SFLD" id="SFLDG01067">
    <property type="entry name" value="SPASM/twitch_domain_containing"/>
    <property type="match status" value="1"/>
</dbReference>
<keyword evidence="8" id="KW-1185">Reference proteome</keyword>
<feature type="domain" description="Radical SAM core" evidence="6">
    <location>
        <begin position="32"/>
        <end position="248"/>
    </location>
</feature>
<evidence type="ECO:0000259" key="6">
    <source>
        <dbReference type="PROSITE" id="PS51918"/>
    </source>
</evidence>
<dbReference type="InterPro" id="IPR023885">
    <property type="entry name" value="4Fe4S-binding_SPASM_dom"/>
</dbReference>
<dbReference type="SFLD" id="SFLDG01386">
    <property type="entry name" value="main_SPASM_domain-containing"/>
    <property type="match status" value="1"/>
</dbReference>
<evidence type="ECO:0000256" key="1">
    <source>
        <dbReference type="ARBA" id="ARBA00001966"/>
    </source>
</evidence>
<evidence type="ECO:0000313" key="7">
    <source>
        <dbReference type="EMBL" id="MDC0666806.1"/>
    </source>
</evidence>
<organism evidence="7 8">
    <name type="scientific">Nannocystis radixulma</name>
    <dbReference type="NCBI Taxonomy" id="2995305"/>
    <lineage>
        <taxon>Bacteria</taxon>
        <taxon>Pseudomonadati</taxon>
        <taxon>Myxococcota</taxon>
        <taxon>Polyangia</taxon>
        <taxon>Nannocystales</taxon>
        <taxon>Nannocystaceae</taxon>
        <taxon>Nannocystis</taxon>
    </lineage>
</organism>
<dbReference type="RefSeq" id="WP_271994523.1">
    <property type="nucleotide sequence ID" value="NZ_JAQNDN010000001.1"/>
</dbReference>
<dbReference type="EMBL" id="JAQNDN010000001">
    <property type="protein sequence ID" value="MDC0666806.1"/>
    <property type="molecule type" value="Genomic_DNA"/>
</dbReference>
<evidence type="ECO:0000313" key="8">
    <source>
        <dbReference type="Proteomes" id="UP001217838"/>
    </source>
</evidence>
<keyword evidence="4" id="KW-0408">Iron</keyword>
<dbReference type="NCBIfam" id="TIGR04085">
    <property type="entry name" value="rSAM_more_4Fe4S"/>
    <property type="match status" value="1"/>
</dbReference>
<evidence type="ECO:0000256" key="5">
    <source>
        <dbReference type="ARBA" id="ARBA00023014"/>
    </source>
</evidence>
<dbReference type="InterPro" id="IPR058240">
    <property type="entry name" value="rSAM_sf"/>
</dbReference>
<dbReference type="Proteomes" id="UP001217838">
    <property type="component" value="Unassembled WGS sequence"/>
</dbReference>
<accession>A0ABT5AY94</accession>
<comment type="caution">
    <text evidence="7">The sequence shown here is derived from an EMBL/GenBank/DDBJ whole genome shotgun (WGS) entry which is preliminary data.</text>
</comment>
<proteinExistence type="predicted"/>
<reference evidence="7 8" key="1">
    <citation type="submission" date="2022-11" db="EMBL/GenBank/DDBJ databases">
        <title>Minimal conservation of predation-associated metabolite biosynthetic gene clusters underscores biosynthetic potential of Myxococcota including descriptions for ten novel species: Archangium lansinium sp. nov., Myxococcus landrumus sp. nov., Nannocystis bai.</title>
        <authorList>
            <person name="Ahearne A."/>
            <person name="Stevens C."/>
            <person name="Dowd S."/>
        </authorList>
    </citation>
    <scope>NUCLEOTIDE SEQUENCE [LARGE SCALE GENOMIC DNA]</scope>
    <source>
        <strain evidence="7 8">NCELM</strain>
    </source>
</reference>
<dbReference type="InterPro" id="IPR050377">
    <property type="entry name" value="Radical_SAM_PqqE_MftC-like"/>
</dbReference>
<evidence type="ECO:0000256" key="3">
    <source>
        <dbReference type="ARBA" id="ARBA00022723"/>
    </source>
</evidence>
<dbReference type="Gene3D" id="3.20.20.70">
    <property type="entry name" value="Aldolase class I"/>
    <property type="match status" value="1"/>
</dbReference>
<evidence type="ECO:0000256" key="2">
    <source>
        <dbReference type="ARBA" id="ARBA00022691"/>
    </source>
</evidence>
<sequence length="441" mass="47658">MSLRDNRRRLPVVASLPRPDDRRARARVAGEVPTPRYAVWELTLKCDQKCIHCGSRAGAARPGELSTAEALQLVADLRALGVGEITLIGGEAYLRDDFILIAREIRNAGMDCTMTTGGLNLTEERVAALAEAGVRSVNLSIDGTEAAHDALRGVPGSFRRAFAALGRLRAAGVARAVNTQINRLTLPTLEALQSLLIAEGIGGWQLQITAPFGNAADHPEILLQPFMLLEVFEVLERLIARGAPHGQRLWPANNLGYFGPLEAELRGRQKAGGHYKGCIAGRHALGIEADGTIKGCPSLGGPANAAGNVRERPLREIWDSAPELQFTRKRTVDDLWGYCRECYYNDVCMAGCSATSEPLLGRPGNNPYCHHRALELDRAGLRERVEPVAPAPGVPFDHGLYRVVREAKDPELAARGPVAIDDPRVGREQMPFGPGVPVPGV</sequence>
<comment type="cofactor">
    <cofactor evidence="1">
        <name>[4Fe-4S] cluster</name>
        <dbReference type="ChEBI" id="CHEBI:49883"/>
    </cofactor>
</comment>
<gene>
    <name evidence="7" type="ORF">POL58_03625</name>
</gene>
<dbReference type="Pfam" id="PF04055">
    <property type="entry name" value="Radical_SAM"/>
    <property type="match status" value="1"/>
</dbReference>
<protein>
    <submittedName>
        <fullName evidence="7">Radical SAM protein</fullName>
    </submittedName>
</protein>
<keyword evidence="2" id="KW-0949">S-adenosyl-L-methionine</keyword>
<dbReference type="SUPFAM" id="SSF102114">
    <property type="entry name" value="Radical SAM enzymes"/>
    <property type="match status" value="1"/>
</dbReference>
<dbReference type="InterPro" id="IPR006638">
    <property type="entry name" value="Elp3/MiaA/NifB-like_rSAM"/>
</dbReference>
<evidence type="ECO:0000256" key="4">
    <source>
        <dbReference type="ARBA" id="ARBA00023004"/>
    </source>
</evidence>
<dbReference type="CDD" id="cd01335">
    <property type="entry name" value="Radical_SAM"/>
    <property type="match status" value="1"/>
</dbReference>
<keyword evidence="5" id="KW-0411">Iron-sulfur</keyword>
<name>A0ABT5AY94_9BACT</name>
<dbReference type="PROSITE" id="PS51918">
    <property type="entry name" value="RADICAL_SAM"/>
    <property type="match status" value="1"/>
</dbReference>
<dbReference type="InterPro" id="IPR007197">
    <property type="entry name" value="rSAM"/>
</dbReference>
<dbReference type="PANTHER" id="PTHR11228">
    <property type="entry name" value="RADICAL SAM DOMAIN PROTEIN"/>
    <property type="match status" value="1"/>
</dbReference>
<dbReference type="Pfam" id="PF13186">
    <property type="entry name" value="SPASM"/>
    <property type="match status" value="1"/>
</dbReference>
<dbReference type="SFLD" id="SFLDS00029">
    <property type="entry name" value="Radical_SAM"/>
    <property type="match status" value="1"/>
</dbReference>
<dbReference type="PANTHER" id="PTHR11228:SF7">
    <property type="entry name" value="PQQA PEPTIDE CYCLASE"/>
    <property type="match status" value="1"/>
</dbReference>
<dbReference type="SMART" id="SM00729">
    <property type="entry name" value="Elp3"/>
    <property type="match status" value="1"/>
</dbReference>